<dbReference type="Proteomes" id="UP001164929">
    <property type="component" value="Chromosome 2"/>
</dbReference>
<sequence length="67" mass="7915">MHIVDGMKDYIMGGKVAPVENDPYYDEWEKQDVLVEPWLINFRTPNLMSHFVRGVILMHPTLPRFIN</sequence>
<gene>
    <name evidence="1" type="ORF">NC653_006122</name>
</gene>
<protein>
    <submittedName>
        <fullName evidence="1">Uncharacterized protein</fullName>
    </submittedName>
</protein>
<proteinExistence type="predicted"/>
<organism evidence="1 2">
    <name type="scientific">Populus alba x Populus x berolinensis</name>
    <dbReference type="NCBI Taxonomy" id="444605"/>
    <lineage>
        <taxon>Eukaryota</taxon>
        <taxon>Viridiplantae</taxon>
        <taxon>Streptophyta</taxon>
        <taxon>Embryophyta</taxon>
        <taxon>Tracheophyta</taxon>
        <taxon>Spermatophyta</taxon>
        <taxon>Magnoliopsida</taxon>
        <taxon>eudicotyledons</taxon>
        <taxon>Gunneridae</taxon>
        <taxon>Pentapetalae</taxon>
        <taxon>rosids</taxon>
        <taxon>fabids</taxon>
        <taxon>Malpighiales</taxon>
        <taxon>Salicaceae</taxon>
        <taxon>Saliceae</taxon>
        <taxon>Populus</taxon>
    </lineage>
</organism>
<dbReference type="AlphaFoldDB" id="A0AAD6RE15"/>
<name>A0AAD6RE15_9ROSI</name>
<keyword evidence="2" id="KW-1185">Reference proteome</keyword>
<dbReference type="EMBL" id="JAQIZT010000002">
    <property type="protein sequence ID" value="KAJ7006962.1"/>
    <property type="molecule type" value="Genomic_DNA"/>
</dbReference>
<evidence type="ECO:0000313" key="2">
    <source>
        <dbReference type="Proteomes" id="UP001164929"/>
    </source>
</evidence>
<reference evidence="1" key="1">
    <citation type="journal article" date="2023" name="Mol. Ecol. Resour.">
        <title>Chromosome-level genome assembly of a triploid poplar Populus alba 'Berolinensis'.</title>
        <authorList>
            <person name="Chen S."/>
            <person name="Yu Y."/>
            <person name="Wang X."/>
            <person name="Wang S."/>
            <person name="Zhang T."/>
            <person name="Zhou Y."/>
            <person name="He R."/>
            <person name="Meng N."/>
            <person name="Wang Y."/>
            <person name="Liu W."/>
            <person name="Liu Z."/>
            <person name="Liu J."/>
            <person name="Guo Q."/>
            <person name="Huang H."/>
            <person name="Sederoff R.R."/>
            <person name="Wang G."/>
            <person name="Qu G."/>
            <person name="Chen S."/>
        </authorList>
    </citation>
    <scope>NUCLEOTIDE SEQUENCE</scope>
    <source>
        <strain evidence="1">SC-2020</strain>
    </source>
</reference>
<accession>A0AAD6RE15</accession>
<evidence type="ECO:0000313" key="1">
    <source>
        <dbReference type="EMBL" id="KAJ7006962.1"/>
    </source>
</evidence>
<comment type="caution">
    <text evidence="1">The sequence shown here is derived from an EMBL/GenBank/DDBJ whole genome shotgun (WGS) entry which is preliminary data.</text>
</comment>